<sequence length="316" mass="34483">MSLSPPGCHDQPDRRVFSPPVGVSAGACLRTAWSEGTVMLPGVFNALTARLAERLGYRGVYFSGGALSAGWAGLPDIGLLTQTEFVEQLAVIVRATSLPVLADADTGFGEAVNVGRTVQLYEQAGAAGLHLEDQELPKRCGHLSGKRLIDPATMVAKIRAAVQARRDPAFLIVARTDARSVEGLDAACDRARRYVEAGADAVFPEALESLEEFARFAREIPVPLVANMTEFGKSPLLEFRDLAALGYKAVLYPLTAFRAAMHAAEAILTELRQVGHQRDWLSRMQSRARLYDLLDYRDWEERDRALWSASGSERPS</sequence>
<evidence type="ECO:0000256" key="12">
    <source>
        <dbReference type="RuleBase" id="RU361121"/>
    </source>
</evidence>
<evidence type="ECO:0000256" key="10">
    <source>
        <dbReference type="ARBA" id="ARBA00073849"/>
    </source>
</evidence>
<feature type="binding site" evidence="11">
    <location>
        <position position="103"/>
    </location>
    <ligand>
        <name>Mg(2+)</name>
        <dbReference type="ChEBI" id="CHEBI:18420"/>
    </ligand>
</feature>
<dbReference type="GO" id="GO:0046421">
    <property type="term" value="F:methylisocitrate lyase activity"/>
    <property type="evidence" value="ECO:0007669"/>
    <property type="project" value="UniProtKB-UniRule"/>
</dbReference>
<dbReference type="InterPro" id="IPR040442">
    <property type="entry name" value="Pyrv_kinase-like_dom_sf"/>
</dbReference>
<evidence type="ECO:0000256" key="4">
    <source>
        <dbReference type="ARBA" id="ARBA00012260"/>
    </source>
</evidence>
<protein>
    <recommendedName>
        <fullName evidence="10 11">2-methylisocitrate lyase</fullName>
        <shortName evidence="11">2-MIC</shortName>
        <shortName evidence="11">MICL</shortName>
        <ecNumber evidence="4 11">4.1.3.30</ecNumber>
    </recommendedName>
    <alternativeName>
        <fullName evidence="11">(2R,3S)-2-methylisocitrate lyase</fullName>
    </alternativeName>
</protein>
<evidence type="ECO:0000256" key="6">
    <source>
        <dbReference type="ARBA" id="ARBA00022842"/>
    </source>
</evidence>
<comment type="similarity">
    <text evidence="3 11 12">Belongs to the isocitrate lyase/PEP mutase superfamily. Methylisocitrate lyase family.</text>
</comment>
<dbReference type="STRING" id="575540.Isop_1350"/>
<dbReference type="AlphaFoldDB" id="E8QX94"/>
<dbReference type="eggNOG" id="COG2513">
    <property type="taxonomic scope" value="Bacteria"/>
</dbReference>
<dbReference type="PANTHER" id="PTHR42905">
    <property type="entry name" value="PHOSPHOENOLPYRUVATE CARBOXYLASE"/>
    <property type="match status" value="1"/>
</dbReference>
<evidence type="ECO:0000256" key="2">
    <source>
        <dbReference type="ARBA" id="ARBA00001946"/>
    </source>
</evidence>
<feature type="binding site" evidence="11">
    <location>
        <begin position="227"/>
        <end position="229"/>
    </location>
    <ligand>
        <name>substrate</name>
    </ligand>
</feature>
<keyword evidence="13" id="KW-0808">Transferase</keyword>
<dbReference type="InParanoid" id="E8QX94"/>
<dbReference type="GO" id="GO:0019629">
    <property type="term" value="P:propionate catabolic process, 2-methylcitrate cycle"/>
    <property type="evidence" value="ECO:0007669"/>
    <property type="project" value="UniProtKB-UniRule"/>
</dbReference>
<keyword evidence="5 11" id="KW-0479">Metal-binding</keyword>
<evidence type="ECO:0000313" key="13">
    <source>
        <dbReference type="EMBL" id="ADV61935.1"/>
    </source>
</evidence>
<comment type="catalytic activity">
    <reaction evidence="1 11 12">
        <text>(2S,3R)-3-hydroxybutane-1,2,3-tricarboxylate = pyruvate + succinate</text>
        <dbReference type="Rhea" id="RHEA:16809"/>
        <dbReference type="ChEBI" id="CHEBI:15361"/>
        <dbReference type="ChEBI" id="CHEBI:30031"/>
        <dbReference type="ChEBI" id="CHEBI:57429"/>
        <dbReference type="EC" id="4.1.3.30"/>
    </reaction>
</comment>
<dbReference type="RefSeq" id="WP_013564223.1">
    <property type="nucleotide sequence ID" value="NC_014962.1"/>
</dbReference>
<gene>
    <name evidence="11" type="primary">prpB</name>
    <name evidence="13" type="ordered locus">Isop_1350</name>
</gene>
<dbReference type="CDD" id="cd00377">
    <property type="entry name" value="ICL_PEPM"/>
    <property type="match status" value="1"/>
</dbReference>
<evidence type="ECO:0000256" key="5">
    <source>
        <dbReference type="ARBA" id="ARBA00022723"/>
    </source>
</evidence>
<dbReference type="InterPro" id="IPR039556">
    <property type="entry name" value="ICL/PEPM"/>
</dbReference>
<dbReference type="HAMAP" id="MF_01939">
    <property type="entry name" value="PrpB"/>
    <property type="match status" value="1"/>
</dbReference>
<feature type="binding site" evidence="11">
    <location>
        <position position="105"/>
    </location>
    <ligand>
        <name>Mg(2+)</name>
        <dbReference type="ChEBI" id="CHEBI:18420"/>
    </ligand>
</feature>
<feature type="binding site" evidence="11">
    <location>
        <position position="258"/>
    </location>
    <ligand>
        <name>substrate</name>
    </ligand>
</feature>
<feature type="binding site" evidence="11">
    <location>
        <position position="205"/>
    </location>
    <ligand>
        <name>substrate</name>
    </ligand>
</feature>
<comment type="function">
    <text evidence="9">Involved in the catabolism of short chain fatty acids (SCFA) via the 2-methylcitrate cycle I (propionate degradation route). Catalyzes the thermodynamically favored C-C bond cleavage of (2R,3S)-2-methylisocitrate to yield pyruvate and succinate via an alpha-carboxy-carbanion intermediate.</text>
</comment>
<name>E8QX94_ISOPI</name>
<keyword evidence="6 11" id="KW-0460">Magnesium</keyword>
<dbReference type="GO" id="GO:0000287">
    <property type="term" value="F:magnesium ion binding"/>
    <property type="evidence" value="ECO:0007669"/>
    <property type="project" value="UniProtKB-UniRule"/>
</dbReference>
<dbReference type="Pfam" id="PF13714">
    <property type="entry name" value="PEP_mutase"/>
    <property type="match status" value="1"/>
</dbReference>
<dbReference type="InterPro" id="IPR012695">
    <property type="entry name" value="PrpB"/>
</dbReference>
<feature type="binding site" evidence="11">
    <location>
        <begin position="63"/>
        <end position="65"/>
    </location>
    <ligand>
        <name>substrate</name>
    </ligand>
</feature>
<reference evidence="13 14" key="2">
    <citation type="journal article" date="2011" name="Stand. Genomic Sci.">
        <title>Complete genome sequence of Isosphaera pallida type strain (IS1B).</title>
        <authorList>
            <consortium name="US DOE Joint Genome Institute (JGI-PGF)"/>
            <person name="Goker M."/>
            <person name="Cleland D."/>
            <person name="Saunders E."/>
            <person name="Lapidus A."/>
            <person name="Nolan M."/>
            <person name="Lucas S."/>
            <person name="Hammon N."/>
            <person name="Deshpande S."/>
            <person name="Cheng J.F."/>
            <person name="Tapia R."/>
            <person name="Han C."/>
            <person name="Goodwin L."/>
            <person name="Pitluck S."/>
            <person name="Liolios K."/>
            <person name="Pagani I."/>
            <person name="Ivanova N."/>
            <person name="Mavromatis K."/>
            <person name="Pati A."/>
            <person name="Chen A."/>
            <person name="Palaniappan K."/>
            <person name="Land M."/>
            <person name="Hauser L."/>
            <person name="Chang Y.J."/>
            <person name="Jeffries C.D."/>
            <person name="Detter J.C."/>
            <person name="Beck B."/>
            <person name="Woyke T."/>
            <person name="Bristow J."/>
            <person name="Eisen J.A."/>
            <person name="Markowitz V."/>
            <person name="Hugenholtz P."/>
            <person name="Kyrpides N.C."/>
            <person name="Klenk H.P."/>
        </authorList>
    </citation>
    <scope>NUCLEOTIDE SEQUENCE [LARGE SCALE GENOMIC DNA]</scope>
    <source>
        <strain evidence="14">ATCC 43644 / DSM 9630 / IS1B</strain>
    </source>
</reference>
<dbReference type="EMBL" id="CP002353">
    <property type="protein sequence ID" value="ADV61935.1"/>
    <property type="molecule type" value="Genomic_DNA"/>
</dbReference>
<evidence type="ECO:0000256" key="3">
    <source>
        <dbReference type="ARBA" id="ARBA00009282"/>
    </source>
</evidence>
<evidence type="ECO:0000256" key="11">
    <source>
        <dbReference type="HAMAP-Rule" id="MF_01939"/>
    </source>
</evidence>
<comment type="function">
    <text evidence="11">Involved in the catabolism of short chain fatty acids (SCFA) via the 2-methylcitrate cycle (propionate degradation route). Catalyzes the thermodynamically favored C-C bond cleavage of (2R,3S)-2-methylisocitrate to yield pyruvate and succinate via an alpha-carboxy-carbanion intermediate.</text>
</comment>
<dbReference type="SUPFAM" id="SSF51621">
    <property type="entry name" value="Phosphoenolpyruvate/pyruvate domain"/>
    <property type="match status" value="1"/>
</dbReference>
<dbReference type="PROSITE" id="PS00161">
    <property type="entry name" value="ISOCITRATE_LYASE"/>
    <property type="match status" value="1"/>
</dbReference>
<comment type="pathway">
    <text evidence="11 12">Organic acid metabolism; propanoate degradation.</text>
</comment>
<feature type="binding site" evidence="11">
    <location>
        <position position="175"/>
    </location>
    <ligand>
        <name>substrate</name>
    </ligand>
</feature>
<evidence type="ECO:0000313" key="14">
    <source>
        <dbReference type="Proteomes" id="UP000008631"/>
    </source>
</evidence>
<keyword evidence="14" id="KW-1185">Reference proteome</keyword>
<dbReference type="InterPro" id="IPR015813">
    <property type="entry name" value="Pyrv/PenolPyrv_kinase-like_dom"/>
</dbReference>
<dbReference type="PANTHER" id="PTHR42905:SF5">
    <property type="entry name" value="CARBOXYVINYL-CARBOXYPHOSPHONATE PHOSPHORYLMUTASE, CHLOROPLASTIC"/>
    <property type="match status" value="1"/>
</dbReference>
<comment type="cofactor">
    <cofactor evidence="2 11">
        <name>Mg(2+)</name>
        <dbReference type="ChEBI" id="CHEBI:18420"/>
    </cofactor>
</comment>
<dbReference type="OrthoDB" id="8629576at2"/>
<organism evidence="13 14">
    <name type="scientific">Isosphaera pallida (strain ATCC 43644 / DSM 9630 / IS1B)</name>
    <dbReference type="NCBI Taxonomy" id="575540"/>
    <lineage>
        <taxon>Bacteria</taxon>
        <taxon>Pseudomonadati</taxon>
        <taxon>Planctomycetota</taxon>
        <taxon>Planctomycetia</taxon>
        <taxon>Isosphaerales</taxon>
        <taxon>Isosphaeraceae</taxon>
        <taxon>Isosphaera</taxon>
    </lineage>
</organism>
<comment type="subunit">
    <text evidence="8 11">Homotetramer; dimer of dimers.</text>
</comment>
<reference key="1">
    <citation type="submission" date="2010-11" db="EMBL/GenBank/DDBJ databases">
        <title>The complete sequence of chromosome of Isophaera pallida ATCC 43644.</title>
        <authorList>
            <consortium name="US DOE Joint Genome Institute (JGI-PGF)"/>
            <person name="Lucas S."/>
            <person name="Copeland A."/>
            <person name="Lapidus A."/>
            <person name="Bruce D."/>
            <person name="Goodwin L."/>
            <person name="Pitluck S."/>
            <person name="Kyrpides N."/>
            <person name="Mavromatis K."/>
            <person name="Pagani I."/>
            <person name="Ivanova N."/>
            <person name="Saunders E."/>
            <person name="Brettin T."/>
            <person name="Detter J.C."/>
            <person name="Han C."/>
            <person name="Tapia R."/>
            <person name="Land M."/>
            <person name="Hauser L."/>
            <person name="Markowitz V."/>
            <person name="Cheng J.-F."/>
            <person name="Hugenholtz P."/>
            <person name="Woyke T."/>
            <person name="Wu D."/>
            <person name="Eisen J.A."/>
        </authorList>
    </citation>
    <scope>NUCLEOTIDE SEQUENCE</scope>
    <source>
        <strain>ATCC 43644</strain>
    </source>
</reference>
<evidence type="ECO:0000256" key="8">
    <source>
        <dbReference type="ARBA" id="ARBA00044762"/>
    </source>
</evidence>
<evidence type="ECO:0000256" key="7">
    <source>
        <dbReference type="ARBA" id="ARBA00023239"/>
    </source>
</evidence>
<accession>E8QX94</accession>
<dbReference type="FunFam" id="3.20.20.60:FF:000009">
    <property type="entry name" value="2-methylisocitrate lyase"/>
    <property type="match status" value="1"/>
</dbReference>
<comment type="function">
    <text evidence="12">Catalyzes the thermodynamically favored C-C bond cleavage of (2R,3S)-2-methylisocitrate to yield pyruvate and succinate.</text>
</comment>
<proteinExistence type="inferred from homology"/>
<dbReference type="UniPathway" id="UPA00946"/>
<dbReference type="HOGENOM" id="CLU_027389_3_2_0"/>
<dbReference type="EC" id="4.1.3.30" evidence="4 11"/>
<evidence type="ECO:0000256" key="9">
    <source>
        <dbReference type="ARBA" id="ARBA00057039"/>
    </source>
</evidence>
<dbReference type="NCBIfam" id="TIGR02317">
    <property type="entry name" value="prpB"/>
    <property type="match status" value="1"/>
</dbReference>
<keyword evidence="7 11" id="KW-0456">Lyase</keyword>
<dbReference type="InterPro" id="IPR018523">
    <property type="entry name" value="Isocitrate_lyase_ph_CS"/>
</dbReference>
<feature type="binding site" evidence="11">
    <location>
        <position position="287"/>
    </location>
    <ligand>
        <name>substrate</name>
    </ligand>
</feature>
<dbReference type="Proteomes" id="UP000008631">
    <property type="component" value="Chromosome"/>
</dbReference>
<dbReference type="Gene3D" id="3.20.20.60">
    <property type="entry name" value="Phosphoenolpyruvate-binding domains"/>
    <property type="match status" value="1"/>
</dbReference>
<dbReference type="FunCoup" id="E8QX94">
    <property type="interactions" value="224"/>
</dbReference>
<evidence type="ECO:0000256" key="1">
    <source>
        <dbReference type="ARBA" id="ARBA00001050"/>
    </source>
</evidence>
<dbReference type="KEGG" id="ipa:Isop_1350"/>
<feature type="binding site" evidence="11">
    <location>
        <begin position="140"/>
        <end position="141"/>
    </location>
    <ligand>
        <name>substrate</name>
    </ligand>
</feature>
<dbReference type="GO" id="GO:0016740">
    <property type="term" value="F:transferase activity"/>
    <property type="evidence" value="ECO:0007669"/>
    <property type="project" value="UniProtKB-KW"/>
</dbReference>